<protein>
    <submittedName>
        <fullName evidence="1">Uncharacterized protein</fullName>
    </submittedName>
</protein>
<comment type="caution">
    <text evidence="1">The sequence shown here is derived from an EMBL/GenBank/DDBJ whole genome shotgun (WGS) entry which is preliminary data.</text>
</comment>
<reference evidence="1" key="1">
    <citation type="journal article" date="2021" name="Environ. Microbiol.">
        <title>Gene family expansions and transcriptome signatures uncover fungal adaptations to wood decay.</title>
        <authorList>
            <person name="Hage H."/>
            <person name="Miyauchi S."/>
            <person name="Viragh M."/>
            <person name="Drula E."/>
            <person name="Min B."/>
            <person name="Chaduli D."/>
            <person name="Navarro D."/>
            <person name="Favel A."/>
            <person name="Norest M."/>
            <person name="Lesage-Meessen L."/>
            <person name="Balint B."/>
            <person name="Merenyi Z."/>
            <person name="de Eugenio L."/>
            <person name="Morin E."/>
            <person name="Martinez A.T."/>
            <person name="Baldrian P."/>
            <person name="Stursova M."/>
            <person name="Martinez M.J."/>
            <person name="Novotny C."/>
            <person name="Magnuson J.K."/>
            <person name="Spatafora J.W."/>
            <person name="Maurice S."/>
            <person name="Pangilinan J."/>
            <person name="Andreopoulos W."/>
            <person name="LaButti K."/>
            <person name="Hundley H."/>
            <person name="Na H."/>
            <person name="Kuo A."/>
            <person name="Barry K."/>
            <person name="Lipzen A."/>
            <person name="Henrissat B."/>
            <person name="Riley R."/>
            <person name="Ahrendt S."/>
            <person name="Nagy L.G."/>
            <person name="Grigoriev I.V."/>
            <person name="Martin F."/>
            <person name="Rosso M.N."/>
        </authorList>
    </citation>
    <scope>NUCLEOTIDE SEQUENCE</scope>
    <source>
        <strain evidence="1">CBS 384.51</strain>
    </source>
</reference>
<name>A0ACB8UK11_9APHY</name>
<evidence type="ECO:0000313" key="2">
    <source>
        <dbReference type="Proteomes" id="UP001055072"/>
    </source>
</evidence>
<dbReference type="Proteomes" id="UP001055072">
    <property type="component" value="Unassembled WGS sequence"/>
</dbReference>
<sequence length="1105" mass="118088">MHLRRMPTSAEHDEDPGMPTHKARHSLVTNASGLAESTITFGSIMSNDGFARLSQFPSVPPMDSLSPVEEGSILDSPIRSEASLGSLGLPMTSRRTLPTPPVAESSTSPLDIRGLGRQPPTRVRSPPQDTPLEFPYFPPSATTSPSVPGLAHSPTTVASYPSPHDWHDGSSSIASDPYGTAALPTSFITSLLSSSTNGDTGSFAPSAFFNKKGGAYEPSVISNALTTVTTDSTITYPPPKLYPPPLPGSPRSRPPVPPLPSNPIEPITMPPSSFSIEGRQTPDTLRTNESEGASTMRHQGSAISQTVGGMRAMSTTPSLQSLNSSAPLMHQTFSHVQVDPILEEDEFRPPSGPSTPAKSRSSRGHRASTAYSSKSTKSYMSSLVARLSHSSGSGERKSIKQSAVSWFRGKPLPPVPPLPNVPIQQIRKAEEQLALPELAGRAQALSAMLDKGQRPYDSDGILNQQHQYDSRYKEYFSATGVDVRTGPSTGDVYNSSVNPNMMRSARDRRGRSEDFTTRNIPPQPESPTRPGRKFRWSALSKRQRIWLIVACVALIVIITVAAAVGATEGQKHHAQTCPTNLGGVLCNLDATCVCATQGSSQCKQLAQSIATLIPVMNTAFTTSYSADFVSDAIWQVQGISTESSCVNQVSLIDVAPALDSTTSPNRTQWTQAALLWNLVRSESISANQQMLDFVQNADWKSLSSSDGPTDDTSLKFALTVTGYNFDFAAQIVTVPTSTFVDKGQPSNGQLGRVNDIAHGALDRMYSFAIASSTQQQSALQQYWTSELQKPASSLQSFVDTITGSPVLLPFDSSTKFGSTSLVPLISKPSTPVPFPPPLACYPSLTAPQLQLVNNLESTIFGLTTAPGASAFDTSCFPNRPVYGVLDVLELRLPFSDARDGVAKQAIVLTRDTISRVVVYSGEVASALPGSGSSGSLSTDPRDYGVLKNMNHVILKYLRSLDHSTASALVDFVLNPQAVPPTPSSSIYSALSNLPLLEVAVFGTIDPADVNFVASSLSDSQGGLYFGTQSSSVVRNWTIEALQKHVTWTENATAPLVVQDSSNSNPSFNEIWAAAVASIQTGSDTNATLARILKSFNDTELLHPQS</sequence>
<accession>A0ACB8UK11</accession>
<gene>
    <name evidence="1" type="ORF">BDY19DRAFT_988579</name>
</gene>
<keyword evidence="2" id="KW-1185">Reference proteome</keyword>
<dbReference type="EMBL" id="MU274900">
    <property type="protein sequence ID" value="KAI0094777.1"/>
    <property type="molecule type" value="Genomic_DNA"/>
</dbReference>
<organism evidence="1 2">
    <name type="scientific">Irpex rosettiformis</name>
    <dbReference type="NCBI Taxonomy" id="378272"/>
    <lineage>
        <taxon>Eukaryota</taxon>
        <taxon>Fungi</taxon>
        <taxon>Dikarya</taxon>
        <taxon>Basidiomycota</taxon>
        <taxon>Agaricomycotina</taxon>
        <taxon>Agaricomycetes</taxon>
        <taxon>Polyporales</taxon>
        <taxon>Irpicaceae</taxon>
        <taxon>Irpex</taxon>
    </lineage>
</organism>
<evidence type="ECO:0000313" key="1">
    <source>
        <dbReference type="EMBL" id="KAI0094777.1"/>
    </source>
</evidence>
<proteinExistence type="predicted"/>